<feature type="active site" description="Tele-phosphohistidine intermediate" evidence="5">
    <location>
        <position position="76"/>
    </location>
</feature>
<accession>W9AKP4</accession>
<dbReference type="InterPro" id="IPR003188">
    <property type="entry name" value="PTS_IIA_lac/cel"/>
</dbReference>
<dbReference type="GO" id="GO:0016740">
    <property type="term" value="F:transferase activity"/>
    <property type="evidence" value="ECO:0007669"/>
    <property type="project" value="UniProtKB-KW"/>
</dbReference>
<dbReference type="STRING" id="171693.BN988_01993"/>
<protein>
    <submittedName>
        <fullName evidence="8">Lichenan-specific phosphotransferase enzyme IIA component</fullName>
    </submittedName>
</protein>
<name>W9AKP4_9BACI</name>
<dbReference type="PROSITE" id="PS51095">
    <property type="entry name" value="PTS_EIIA_TYPE_3"/>
    <property type="match status" value="1"/>
</dbReference>
<keyword evidence="2" id="KW-0762">Sugar transport</keyword>
<evidence type="ECO:0000313" key="8">
    <source>
        <dbReference type="EMBL" id="CDO03477.1"/>
    </source>
</evidence>
<keyword evidence="6" id="KW-0460">Magnesium</keyword>
<dbReference type="Gene3D" id="1.20.58.80">
    <property type="entry name" value="Phosphotransferase system, lactose/cellobiose-type IIA subunit"/>
    <property type="match status" value="1"/>
</dbReference>
<keyword evidence="3" id="KW-0808">Transferase</keyword>
<keyword evidence="6" id="KW-0479">Metal-binding</keyword>
<dbReference type="GO" id="GO:0009401">
    <property type="term" value="P:phosphoenolpyruvate-dependent sugar phosphotransferase system"/>
    <property type="evidence" value="ECO:0007669"/>
    <property type="project" value="UniProtKB-KW"/>
</dbReference>
<reference evidence="8" key="1">
    <citation type="submission" date="2014-03" db="EMBL/GenBank/DDBJ databases">
        <title>Draft genome sequencing of Oceanobacillus picturae strain S1 isolated from human gut.</title>
        <authorList>
            <person name="Croce O."/>
            <person name="Lagier J.C."/>
            <person name="Raoult D."/>
        </authorList>
    </citation>
    <scope>NUCLEOTIDE SEQUENCE [LARGE SCALE GENOMIC DNA]</scope>
    <source>
        <strain evidence="8">S1</strain>
    </source>
</reference>
<organism evidence="8 9">
    <name type="scientific">Oceanobacillus picturae</name>
    <dbReference type="NCBI Taxonomy" id="171693"/>
    <lineage>
        <taxon>Bacteria</taxon>
        <taxon>Bacillati</taxon>
        <taxon>Bacillota</taxon>
        <taxon>Bacilli</taxon>
        <taxon>Bacillales</taxon>
        <taxon>Bacillaceae</taxon>
        <taxon>Oceanobacillus</taxon>
    </lineage>
</organism>
<keyword evidence="9" id="KW-1185">Reference proteome</keyword>
<dbReference type="GO" id="GO:0046872">
    <property type="term" value="F:metal ion binding"/>
    <property type="evidence" value="ECO:0007669"/>
    <property type="project" value="UniProtKB-KW"/>
</dbReference>
<proteinExistence type="predicted"/>
<evidence type="ECO:0000256" key="7">
    <source>
        <dbReference type="PROSITE-ProRule" id="PRU00418"/>
    </source>
</evidence>
<dbReference type="PANTHER" id="PTHR34382">
    <property type="entry name" value="PTS SYSTEM N,N'-DIACETYLCHITOBIOSE-SPECIFIC EIIA COMPONENT"/>
    <property type="match status" value="1"/>
</dbReference>
<evidence type="ECO:0000256" key="6">
    <source>
        <dbReference type="PIRSR" id="PIRSR000699-2"/>
    </source>
</evidence>
<evidence type="ECO:0000313" key="9">
    <source>
        <dbReference type="Proteomes" id="UP000028863"/>
    </source>
</evidence>
<evidence type="ECO:0000256" key="2">
    <source>
        <dbReference type="ARBA" id="ARBA00022597"/>
    </source>
</evidence>
<evidence type="ECO:0000256" key="5">
    <source>
        <dbReference type="PIRSR" id="PIRSR000699-1"/>
    </source>
</evidence>
<dbReference type="Pfam" id="PF02255">
    <property type="entry name" value="PTS_IIA"/>
    <property type="match status" value="1"/>
</dbReference>
<evidence type="ECO:0000256" key="4">
    <source>
        <dbReference type="ARBA" id="ARBA00022683"/>
    </source>
</evidence>
<dbReference type="SUPFAM" id="SSF46973">
    <property type="entry name" value="Enzyme IIa from lactose specific PTS, IIa-lac"/>
    <property type="match status" value="1"/>
</dbReference>
<dbReference type="EMBL" id="CCAX010000001">
    <property type="protein sequence ID" value="CDO03477.1"/>
    <property type="molecule type" value="Genomic_DNA"/>
</dbReference>
<dbReference type="PANTHER" id="PTHR34382:SF7">
    <property type="entry name" value="PTS SYSTEM N,N'-DIACETYLCHITOBIOSE-SPECIFIC EIIA COMPONENT"/>
    <property type="match status" value="1"/>
</dbReference>
<evidence type="ECO:0000256" key="3">
    <source>
        <dbReference type="ARBA" id="ARBA00022679"/>
    </source>
</evidence>
<dbReference type="PIRSF" id="PIRSF000699">
    <property type="entry name" value="PTS_IILac_III"/>
    <property type="match status" value="1"/>
</dbReference>
<feature type="binding site" evidence="6">
    <location>
        <position position="79"/>
    </location>
    <ligand>
        <name>Mg(2+)</name>
        <dbReference type="ChEBI" id="CHEBI:18420"/>
        <note>ligand shared between all trimeric partners</note>
    </ligand>
</feature>
<reference evidence="8" key="2">
    <citation type="submission" date="2014-03" db="EMBL/GenBank/DDBJ databases">
        <authorList>
            <person name="Urmite Genomes"/>
        </authorList>
    </citation>
    <scope>NUCLEOTIDE SEQUENCE</scope>
    <source>
        <strain evidence="8">S1</strain>
    </source>
</reference>
<comment type="cofactor">
    <cofactor evidence="6">
        <name>Mg(2+)</name>
        <dbReference type="ChEBI" id="CHEBI:18420"/>
    </cofactor>
    <text evidence="6">Binds 1 Mg(2+) ion per trimer.</text>
</comment>
<feature type="modified residue" description="Phosphohistidine; by HPr" evidence="7">
    <location>
        <position position="76"/>
    </location>
</feature>
<gene>
    <name evidence="8" type="primary">licA_1</name>
    <name evidence="8" type="ORF">BN988_01993</name>
</gene>
<sequence>MMNINNLSMQIILHAGNAKAILHEALEKARTGNFSETDQLLKEASDELLKAHKVQTSFIQEDAQEKLGVLPVILVHAQDHLMTVMSEKTLIEEMMYLYKRQDRLERMVEKWMATKEMEKFD</sequence>
<dbReference type="CDD" id="cd00215">
    <property type="entry name" value="PTS_IIA_lac"/>
    <property type="match status" value="1"/>
</dbReference>
<dbReference type="InterPro" id="IPR036542">
    <property type="entry name" value="PTS_IIA_lac/cel_sf"/>
</dbReference>
<dbReference type="Proteomes" id="UP000028863">
    <property type="component" value="Unassembled WGS sequence"/>
</dbReference>
<comment type="caution">
    <text evidence="8">The sequence shown here is derived from an EMBL/GenBank/DDBJ whole genome shotgun (WGS) entry which is preliminary data.</text>
</comment>
<dbReference type="AlphaFoldDB" id="W9AKP4"/>
<keyword evidence="4" id="KW-0598">Phosphotransferase system</keyword>
<evidence type="ECO:0000256" key="1">
    <source>
        <dbReference type="ARBA" id="ARBA00022448"/>
    </source>
</evidence>
<dbReference type="eggNOG" id="COG1447">
    <property type="taxonomic scope" value="Bacteria"/>
</dbReference>
<keyword evidence="1" id="KW-0813">Transport</keyword>